<proteinExistence type="predicted"/>
<evidence type="ECO:0000259" key="2">
    <source>
        <dbReference type="Pfam" id="PF01627"/>
    </source>
</evidence>
<reference evidence="3 4" key="1">
    <citation type="submission" date="2019-02" db="EMBL/GenBank/DDBJ databases">
        <title>Draft Genome Sequences of Six Type Strains of the Genus Massilia.</title>
        <authorList>
            <person name="Miess H."/>
            <person name="Frediansyhah A."/>
            <person name="Gross H."/>
        </authorList>
    </citation>
    <scope>NUCLEOTIDE SEQUENCE [LARGE SCALE GENOMIC DNA]</scope>
    <source>
        <strain evidence="3 4">DSM 17472</strain>
    </source>
</reference>
<dbReference type="Pfam" id="PF01627">
    <property type="entry name" value="Hpt"/>
    <property type="match status" value="1"/>
</dbReference>
<gene>
    <name evidence="3" type="ORF">EYF70_30545</name>
</gene>
<evidence type="ECO:0000313" key="3">
    <source>
        <dbReference type="EMBL" id="QBI04685.1"/>
    </source>
</evidence>
<keyword evidence="1" id="KW-0902">Two-component regulatory system</keyword>
<dbReference type="InterPro" id="IPR036641">
    <property type="entry name" value="HPT_dom_sf"/>
</dbReference>
<keyword evidence="4" id="KW-1185">Reference proteome</keyword>
<organism evidence="3 4">
    <name type="scientific">Pseudoduganella albidiflava</name>
    <dbReference type="NCBI Taxonomy" id="321983"/>
    <lineage>
        <taxon>Bacteria</taxon>
        <taxon>Pseudomonadati</taxon>
        <taxon>Pseudomonadota</taxon>
        <taxon>Betaproteobacteria</taxon>
        <taxon>Burkholderiales</taxon>
        <taxon>Oxalobacteraceae</taxon>
        <taxon>Telluria group</taxon>
        <taxon>Pseudoduganella</taxon>
    </lineage>
</organism>
<dbReference type="Gene3D" id="1.20.120.160">
    <property type="entry name" value="HPT domain"/>
    <property type="match status" value="1"/>
</dbReference>
<dbReference type="SUPFAM" id="SSF47226">
    <property type="entry name" value="Histidine-containing phosphotransfer domain, HPT domain"/>
    <property type="match status" value="1"/>
</dbReference>
<sequence>MTVQAGMAVPVLDIERGIARLMGNSGIYFSALKRFATHMEAARAVAAQLAQGDHAGACRAIHTLRGAAGLLCAGEVHAVAGELETALAHGHAAHALLDELDVALRRVQACIAVAVPKDSAAPAPPVPQATMRNVPELLDRLGVLLDEGNSAALDMLEKYGTVLEKVLDSAAWETIMAAAQEYDFERAFAALQAARSAGIG</sequence>
<dbReference type="Proteomes" id="UP000292307">
    <property type="component" value="Chromosome"/>
</dbReference>
<accession>A0ABX5S3L1</accession>
<dbReference type="EMBL" id="CP036401">
    <property type="protein sequence ID" value="QBI04685.1"/>
    <property type="molecule type" value="Genomic_DNA"/>
</dbReference>
<evidence type="ECO:0000313" key="4">
    <source>
        <dbReference type="Proteomes" id="UP000292307"/>
    </source>
</evidence>
<evidence type="ECO:0000256" key="1">
    <source>
        <dbReference type="ARBA" id="ARBA00023012"/>
    </source>
</evidence>
<dbReference type="InterPro" id="IPR008207">
    <property type="entry name" value="Sig_transdc_His_kin_Hpt_dom"/>
</dbReference>
<protein>
    <submittedName>
        <fullName evidence="3">Phosphotransfer domain-containing protein</fullName>
    </submittedName>
</protein>
<feature type="domain" description="HPt" evidence="2">
    <location>
        <begin position="39"/>
        <end position="108"/>
    </location>
</feature>
<name>A0ABX5S3L1_9BURK</name>